<keyword evidence="2" id="KW-1185">Reference proteome</keyword>
<dbReference type="InterPro" id="IPR019410">
    <property type="entry name" value="Methyltransf_16"/>
</dbReference>
<dbReference type="PANTHER" id="PTHR14614:SF132">
    <property type="entry name" value="PROTEIN-LYSINE METHYLTRANSFERASE C42C1.13"/>
    <property type="match status" value="1"/>
</dbReference>
<evidence type="ECO:0000313" key="2">
    <source>
        <dbReference type="Proteomes" id="UP000799324"/>
    </source>
</evidence>
<name>A0A6A6SKF8_9PLEO</name>
<organism evidence="1 2">
    <name type="scientific">Lophiostoma macrostomum CBS 122681</name>
    <dbReference type="NCBI Taxonomy" id="1314788"/>
    <lineage>
        <taxon>Eukaryota</taxon>
        <taxon>Fungi</taxon>
        <taxon>Dikarya</taxon>
        <taxon>Ascomycota</taxon>
        <taxon>Pezizomycotina</taxon>
        <taxon>Dothideomycetes</taxon>
        <taxon>Pleosporomycetidae</taxon>
        <taxon>Pleosporales</taxon>
        <taxon>Lophiostomataceae</taxon>
        <taxon>Lophiostoma</taxon>
    </lineage>
</organism>
<dbReference type="Gene3D" id="3.40.50.150">
    <property type="entry name" value="Vaccinia Virus protein VP39"/>
    <property type="match status" value="1"/>
</dbReference>
<dbReference type="SUPFAM" id="SSF53335">
    <property type="entry name" value="S-adenosyl-L-methionine-dependent methyltransferases"/>
    <property type="match status" value="1"/>
</dbReference>
<dbReference type="OrthoDB" id="413520at2759"/>
<dbReference type="EMBL" id="MU004614">
    <property type="protein sequence ID" value="KAF2647481.1"/>
    <property type="molecule type" value="Genomic_DNA"/>
</dbReference>
<dbReference type="AlphaFoldDB" id="A0A6A6SKF8"/>
<accession>A0A6A6SKF8</accession>
<dbReference type="GO" id="GO:0008757">
    <property type="term" value="F:S-adenosylmethionine-dependent methyltransferase activity"/>
    <property type="evidence" value="ECO:0007669"/>
    <property type="project" value="UniProtKB-ARBA"/>
</dbReference>
<dbReference type="GO" id="GO:0005829">
    <property type="term" value="C:cytosol"/>
    <property type="evidence" value="ECO:0007669"/>
    <property type="project" value="TreeGrafter"/>
</dbReference>
<dbReference type="InterPro" id="IPR029063">
    <property type="entry name" value="SAM-dependent_MTases_sf"/>
</dbReference>
<evidence type="ECO:0000313" key="1">
    <source>
        <dbReference type="EMBL" id="KAF2647481.1"/>
    </source>
</evidence>
<dbReference type="PANTHER" id="PTHR14614">
    <property type="entry name" value="HEPATOCELLULAR CARCINOMA-ASSOCIATED ANTIGEN"/>
    <property type="match status" value="1"/>
</dbReference>
<reference evidence="1" key="1">
    <citation type="journal article" date="2020" name="Stud. Mycol.">
        <title>101 Dothideomycetes genomes: a test case for predicting lifestyles and emergence of pathogens.</title>
        <authorList>
            <person name="Haridas S."/>
            <person name="Albert R."/>
            <person name="Binder M."/>
            <person name="Bloem J."/>
            <person name="Labutti K."/>
            <person name="Salamov A."/>
            <person name="Andreopoulos B."/>
            <person name="Baker S."/>
            <person name="Barry K."/>
            <person name="Bills G."/>
            <person name="Bluhm B."/>
            <person name="Cannon C."/>
            <person name="Castanera R."/>
            <person name="Culley D."/>
            <person name="Daum C."/>
            <person name="Ezra D."/>
            <person name="Gonzalez J."/>
            <person name="Henrissat B."/>
            <person name="Kuo A."/>
            <person name="Liang C."/>
            <person name="Lipzen A."/>
            <person name="Lutzoni F."/>
            <person name="Magnuson J."/>
            <person name="Mondo S."/>
            <person name="Nolan M."/>
            <person name="Ohm R."/>
            <person name="Pangilinan J."/>
            <person name="Park H.-J."/>
            <person name="Ramirez L."/>
            <person name="Alfaro M."/>
            <person name="Sun H."/>
            <person name="Tritt A."/>
            <person name="Yoshinaga Y."/>
            <person name="Zwiers L.-H."/>
            <person name="Turgeon B."/>
            <person name="Goodwin S."/>
            <person name="Spatafora J."/>
            <person name="Crous P."/>
            <person name="Grigoriev I."/>
        </authorList>
    </citation>
    <scope>NUCLEOTIDE SEQUENCE</scope>
    <source>
        <strain evidence="1">CBS 122681</strain>
    </source>
</reference>
<sequence length="412" mass="45695">MRYIRFLKPPRIIQDDQSPTKCSLTCLITITSDLGDSFLTEDASIDAETQYEGGNWSNFKRFNWTNGMRTLPIKLPQTYLYTGNVTLRVGLNEFHSPAKCETDKFEILFDKKSHGIVSAYSAPLDPDRERKEAERLIERRFELSGQRVISVWEETGESIARHVWDAGVALSYHIDQVLANPEYESPIANALNPGPGTEGLRILELGTGCGIVGITLATLLPHASVILTDLPEASDIVTRNLSQAQPAKSTTLRFQTLDWDDEELSALTDPIKPSEPAGPSEHSTPIKGPTFDVLVVADCTYNPDSSPALVRTMQRIAKISPEVTIIVAMKKRHPSEDVFFDLMAESGFRLAEGDGVQIELPCDEGCANEVVHVYVYRHRSYKGYAVAAATAKQGARMRDEGGAQRKKKRRIG</sequence>
<protein>
    <submittedName>
        <fullName evidence="1">Uncharacterized protein</fullName>
    </submittedName>
</protein>
<gene>
    <name evidence="1" type="ORF">K491DRAFT_699601</name>
</gene>
<dbReference type="Pfam" id="PF10294">
    <property type="entry name" value="Methyltransf_16"/>
    <property type="match status" value="2"/>
</dbReference>
<dbReference type="Proteomes" id="UP000799324">
    <property type="component" value="Unassembled WGS sequence"/>
</dbReference>
<proteinExistence type="predicted"/>